<reference evidence="2" key="1">
    <citation type="submission" date="2020-10" db="EMBL/GenBank/DDBJ databases">
        <authorList>
            <person name="Gilroy R."/>
        </authorList>
    </citation>
    <scope>NUCLEOTIDE SEQUENCE</scope>
    <source>
        <strain evidence="2">CHK154-7741</strain>
    </source>
</reference>
<protein>
    <submittedName>
        <fullName evidence="2">Uncharacterized protein</fullName>
    </submittedName>
</protein>
<feature type="signal peptide" evidence="1">
    <location>
        <begin position="1"/>
        <end position="22"/>
    </location>
</feature>
<sequence>MIKRFLACALLCVSISAVPAFSQDTIDKTYKQNAASYTNYKDCIRLYKLPYEKLYYLALSSVNFNKYEIKEMQSRNGYIIFEAEGREFLLDILKKDKNYTFLKLTPCDNNYYFNPQIPRKIYNYVDLHFNSEVKELKF</sequence>
<name>A0A9D1SQU0_9CLOT</name>
<evidence type="ECO:0000313" key="2">
    <source>
        <dbReference type="EMBL" id="HIU91779.1"/>
    </source>
</evidence>
<proteinExistence type="predicted"/>
<organism evidence="2 3">
    <name type="scientific">Candidatus Limenecus avicola</name>
    <dbReference type="NCBI Taxonomy" id="2840847"/>
    <lineage>
        <taxon>Bacteria</taxon>
        <taxon>Bacillati</taxon>
        <taxon>Bacillota</taxon>
        <taxon>Clostridia</taxon>
        <taxon>Eubacteriales</taxon>
        <taxon>Clostridiaceae</taxon>
        <taxon>Clostridiaceae incertae sedis</taxon>
        <taxon>Candidatus Limenecus</taxon>
    </lineage>
</organism>
<dbReference type="AlphaFoldDB" id="A0A9D1SQU0"/>
<reference evidence="2" key="2">
    <citation type="journal article" date="2021" name="PeerJ">
        <title>Extensive microbial diversity within the chicken gut microbiome revealed by metagenomics and culture.</title>
        <authorList>
            <person name="Gilroy R."/>
            <person name="Ravi A."/>
            <person name="Getino M."/>
            <person name="Pursley I."/>
            <person name="Horton D.L."/>
            <person name="Alikhan N.F."/>
            <person name="Baker D."/>
            <person name="Gharbi K."/>
            <person name="Hall N."/>
            <person name="Watson M."/>
            <person name="Adriaenssens E.M."/>
            <person name="Foster-Nyarko E."/>
            <person name="Jarju S."/>
            <person name="Secka A."/>
            <person name="Antonio M."/>
            <person name="Oren A."/>
            <person name="Chaudhuri R.R."/>
            <person name="La Ragione R."/>
            <person name="Hildebrand F."/>
            <person name="Pallen M.J."/>
        </authorList>
    </citation>
    <scope>NUCLEOTIDE SEQUENCE</scope>
    <source>
        <strain evidence="2">CHK154-7741</strain>
    </source>
</reference>
<evidence type="ECO:0000313" key="3">
    <source>
        <dbReference type="Proteomes" id="UP000886748"/>
    </source>
</evidence>
<keyword evidence="1" id="KW-0732">Signal</keyword>
<dbReference type="EMBL" id="DVOD01000013">
    <property type="protein sequence ID" value="HIU91779.1"/>
    <property type="molecule type" value="Genomic_DNA"/>
</dbReference>
<evidence type="ECO:0000256" key="1">
    <source>
        <dbReference type="SAM" id="SignalP"/>
    </source>
</evidence>
<gene>
    <name evidence="2" type="ORF">IAD26_01450</name>
</gene>
<feature type="chain" id="PRO_5038364076" evidence="1">
    <location>
        <begin position="23"/>
        <end position="138"/>
    </location>
</feature>
<comment type="caution">
    <text evidence="2">The sequence shown here is derived from an EMBL/GenBank/DDBJ whole genome shotgun (WGS) entry which is preliminary data.</text>
</comment>
<accession>A0A9D1SQU0</accession>
<dbReference type="Proteomes" id="UP000886748">
    <property type="component" value="Unassembled WGS sequence"/>
</dbReference>